<feature type="domain" description="P/Homo B" evidence="17">
    <location>
        <begin position="563"/>
        <end position="702"/>
    </location>
</feature>
<dbReference type="PROSITE" id="PS00138">
    <property type="entry name" value="SUBTILASE_SER"/>
    <property type="match status" value="1"/>
</dbReference>
<dbReference type="EnsemblMetazoa" id="SSS_3229s_mrna">
    <property type="protein sequence ID" value="KAF7493037.1"/>
    <property type="gene ID" value="SSS_3229"/>
</dbReference>
<dbReference type="InterPro" id="IPR022398">
    <property type="entry name" value="Peptidase_S8_His-AS"/>
</dbReference>
<evidence type="ECO:0000256" key="11">
    <source>
        <dbReference type="ARBA" id="ARBA00035756"/>
    </source>
</evidence>
<dbReference type="InterPro" id="IPR000209">
    <property type="entry name" value="Peptidase_S8/S53_dom"/>
</dbReference>
<dbReference type="FunFam" id="2.60.120.260:FF:000006">
    <property type="entry name" value="Proprotein convertase subtilisin/kexin type 5"/>
    <property type="match status" value="1"/>
</dbReference>
<dbReference type="Gene3D" id="3.30.70.850">
    <property type="entry name" value="Peptidase S8, pro-domain"/>
    <property type="match status" value="1"/>
</dbReference>
<protein>
    <recommendedName>
        <fullName evidence="12">furin</fullName>
        <ecNumber evidence="12">3.4.21.75</ecNumber>
    </recommendedName>
</protein>
<reference evidence="20" key="1">
    <citation type="journal article" date="2020" name="PLoS Negl. Trop. Dis.">
        <title>High-quality nuclear genome for Sarcoptes scabiei-A critical resource for a neglected parasite.</title>
        <authorList>
            <person name="Korhonen P.K."/>
            <person name="Gasser R.B."/>
            <person name="Ma G."/>
            <person name="Wang T."/>
            <person name="Stroehlein A.J."/>
            <person name="Young N.D."/>
            <person name="Ang C.S."/>
            <person name="Fernando D.D."/>
            <person name="Lu H.C."/>
            <person name="Taylor S."/>
            <person name="Reynolds S.L."/>
            <person name="Mofiz E."/>
            <person name="Najaraj S.H."/>
            <person name="Gowda H."/>
            <person name="Madugundu A."/>
            <person name="Renuse S."/>
            <person name="Holt D."/>
            <person name="Pandey A."/>
            <person name="Papenfuss A.T."/>
            <person name="Fischer K."/>
        </authorList>
    </citation>
    <scope>NUCLEOTIDE SEQUENCE [LARGE SCALE GENOMIC DNA]</scope>
</reference>
<dbReference type="CDD" id="cd04059">
    <property type="entry name" value="Peptidases_S8_Protein_convertases_Kexins_Furin-like"/>
    <property type="match status" value="1"/>
</dbReference>
<evidence type="ECO:0000256" key="14">
    <source>
        <dbReference type="PROSITE-ProRule" id="PRU01240"/>
    </source>
</evidence>
<dbReference type="AlphaFoldDB" id="A0A834RAA2"/>
<dbReference type="Pfam" id="PF01483">
    <property type="entry name" value="P_proprotein"/>
    <property type="match status" value="1"/>
</dbReference>
<keyword evidence="7 14" id="KW-0720">Serine protease</keyword>
<dbReference type="SUPFAM" id="SSF54897">
    <property type="entry name" value="Protease propeptides/inhibitors"/>
    <property type="match status" value="1"/>
</dbReference>
<dbReference type="InterPro" id="IPR036852">
    <property type="entry name" value="Peptidase_S8/S53_dom_sf"/>
</dbReference>
<dbReference type="InterPro" id="IPR002884">
    <property type="entry name" value="P_dom"/>
</dbReference>
<evidence type="ECO:0000256" key="3">
    <source>
        <dbReference type="ARBA" id="ARBA00022670"/>
    </source>
</evidence>
<dbReference type="Pfam" id="PF16470">
    <property type="entry name" value="S8_pro-domain"/>
    <property type="match status" value="1"/>
</dbReference>
<dbReference type="Pfam" id="PF00082">
    <property type="entry name" value="Peptidase_S8"/>
    <property type="match status" value="1"/>
</dbReference>
<dbReference type="PROSITE" id="PS00137">
    <property type="entry name" value="SUBTILASE_HIS"/>
    <property type="match status" value="1"/>
</dbReference>
<feature type="active site" description="Charge relay system" evidence="13 14">
    <location>
        <position position="487"/>
    </location>
</feature>
<evidence type="ECO:0000259" key="17">
    <source>
        <dbReference type="PROSITE" id="PS51829"/>
    </source>
</evidence>
<dbReference type="SMART" id="SM00261">
    <property type="entry name" value="FU"/>
    <property type="match status" value="5"/>
</dbReference>
<sequence length="1145" mass="129625">MLASKKCTKNHHRHRFFFAKRLTTIKTSIIPRSNIPFLSGHSFFNHLSLIPLSAMTMLLKRSYFLLIICSIFTLAIANQPNERYHNEDDDLFVKSESFASPNPSDDPKTRVHYTNEFAIALKHCDPEHRSYSQNEANSIAQQIADRYGFNNLGKILDCHYLFSHSHIEKRSTDYSHHHHRLLAKDEQIHWVEQQKVHVRQKRDNHKTKYRYRRLMPDPIFRDMWYLNRGAYGGFDMNVQNAWRMGYTGKGVVVTILDDGIQPNHPELVRNFDPRASFDINDNDEDPTPQDNGDNKHGTRCAGEVAAEAYNDFCGVGIAFNASIGGVRMLDGIVTDQVEAKAISLNPNYVDIYSASWGPEDDGKTVDGPGKLAKRAFVDGIRRGRRGKGSIYVWASGNGGRRYDNCNCDGYTNSIYTLSISSATQNGNKPWYLEECSSTLSTTYSSGTPNKDGNILTCDQDTSYFKSLSKGEKPKKESLCTRSHTGTSASAPIAAAVIALALEANPGLTWRDMQHLVVMSSRYEPLKHEKGWAINGVGRKFSHKFGYGLLDAEAIVRYAERWTPVPSAHICETAPQIKEWEIPKQVRKQLEVSLLTSGCRGTSNHIRYLEHVQAKITLKYQPRGNLKISLISPSGTISHLLFSRPRDTEDIAFNSWPFLSVHFWGESPDGTWRLVIQNDGSKSTVEPGKLFSWSLVFYGTFEKTYAQRVFNDTIRYYPRSTSPSTASLNDCIPKGLYKMYESDDCVKKCPSKQWINADVGQCIPCNNACDSCFGPSSDNCLSCSSGYFFDYHCLDRCPDGYYEDYELKECLPCAKECLECSDSPHSCQKCKPGYELNEKNQCVFKNYKDKDDRPFQNQIICHESCLKCNSPSPKDCVSCDVGRKFLNGRCIRDDCPDGYYLSKNELNLSECESCHYSCETCRGPSHFDCNSCLKNSTLIDGTCYFCLDGHFMNQASKKCELCHSTCSSCSGPLATDCITCKSGLFLDNMRCVPCCSAAQSEFTECCRCVSSEGPCKLIDKPRSIESFIVPSPNSDHKKISSSSIYSANRFQKLSSFLFYSICLIALITILIVLRKHFQFNKNRTSYRQSFSNVNYQKLFFNQSRRRCLKIDSYSSKSFCSEDDEIDGDNNDGDDNQDEHHILFEKA</sequence>
<dbReference type="SUPFAM" id="SSF52743">
    <property type="entry name" value="Subtilisin-like"/>
    <property type="match status" value="1"/>
</dbReference>
<dbReference type="FunFam" id="3.40.50.200:FF:000001">
    <property type="entry name" value="Furin 2, isoform B"/>
    <property type="match status" value="1"/>
</dbReference>
<dbReference type="Gene3D" id="3.40.50.200">
    <property type="entry name" value="Peptidase S8/S53 domain"/>
    <property type="match status" value="1"/>
</dbReference>
<dbReference type="InterPro" id="IPR034182">
    <property type="entry name" value="Kexin/furin"/>
</dbReference>
<dbReference type="PROSITE" id="PS51892">
    <property type="entry name" value="SUBTILASE"/>
    <property type="match status" value="1"/>
</dbReference>
<dbReference type="SUPFAM" id="SSF49785">
    <property type="entry name" value="Galactose-binding domain-like"/>
    <property type="match status" value="1"/>
</dbReference>
<dbReference type="Gene3D" id="2.60.120.260">
    <property type="entry name" value="Galactose-binding domain-like"/>
    <property type="match status" value="1"/>
</dbReference>
<gene>
    <name evidence="18" type="ORF">SSS_3229</name>
</gene>
<evidence type="ECO:0000313" key="20">
    <source>
        <dbReference type="Proteomes" id="UP000070412"/>
    </source>
</evidence>
<dbReference type="PANTHER" id="PTHR42884">
    <property type="entry name" value="PROPROTEIN CONVERTASE SUBTILISIN/KEXIN-RELATED"/>
    <property type="match status" value="1"/>
</dbReference>
<evidence type="ECO:0000256" key="4">
    <source>
        <dbReference type="ARBA" id="ARBA00022685"/>
    </source>
</evidence>
<evidence type="ECO:0000313" key="19">
    <source>
        <dbReference type="EnsemblMetazoa" id="KAF7493037.1"/>
    </source>
</evidence>
<evidence type="ECO:0000256" key="13">
    <source>
        <dbReference type="PIRSR" id="PIRSR615500-1"/>
    </source>
</evidence>
<organism evidence="18">
    <name type="scientific">Sarcoptes scabiei</name>
    <name type="common">Itch mite</name>
    <name type="synonym">Acarus scabiei</name>
    <dbReference type="NCBI Taxonomy" id="52283"/>
    <lineage>
        <taxon>Eukaryota</taxon>
        <taxon>Metazoa</taxon>
        <taxon>Ecdysozoa</taxon>
        <taxon>Arthropoda</taxon>
        <taxon>Chelicerata</taxon>
        <taxon>Arachnida</taxon>
        <taxon>Acari</taxon>
        <taxon>Acariformes</taxon>
        <taxon>Sarcoptiformes</taxon>
        <taxon>Astigmata</taxon>
        <taxon>Psoroptidia</taxon>
        <taxon>Sarcoptoidea</taxon>
        <taxon>Sarcoptidae</taxon>
        <taxon>Sarcoptinae</taxon>
        <taxon>Sarcoptes</taxon>
    </lineage>
</organism>
<evidence type="ECO:0000256" key="5">
    <source>
        <dbReference type="ARBA" id="ARBA00022729"/>
    </source>
</evidence>
<dbReference type="PANTHER" id="PTHR42884:SF23">
    <property type="entry name" value="FURIN-LIKE PROTEASE 2"/>
    <property type="match status" value="1"/>
</dbReference>
<dbReference type="PROSITE" id="PS00136">
    <property type="entry name" value="SUBTILASE_ASP"/>
    <property type="match status" value="1"/>
</dbReference>
<evidence type="ECO:0000313" key="18">
    <source>
        <dbReference type="EMBL" id="KAF7493037.1"/>
    </source>
</evidence>
<dbReference type="EMBL" id="WVUK01000056">
    <property type="protein sequence ID" value="KAF7493037.1"/>
    <property type="molecule type" value="Genomic_DNA"/>
</dbReference>
<dbReference type="InterPro" id="IPR032815">
    <property type="entry name" value="S8_pro-domain"/>
</dbReference>
<dbReference type="GO" id="GO:0004252">
    <property type="term" value="F:serine-type endopeptidase activity"/>
    <property type="evidence" value="ECO:0007669"/>
    <property type="project" value="UniProtKB-UniRule"/>
</dbReference>
<name>A0A834RAA2_SARSC</name>
<dbReference type="GO" id="GO:0016485">
    <property type="term" value="P:protein processing"/>
    <property type="evidence" value="ECO:0007669"/>
    <property type="project" value="TreeGrafter"/>
</dbReference>
<evidence type="ECO:0000256" key="2">
    <source>
        <dbReference type="ARBA" id="ARBA00005325"/>
    </source>
</evidence>
<keyword evidence="5" id="KW-0732">Signal</keyword>
<evidence type="ECO:0000256" key="9">
    <source>
        <dbReference type="ARBA" id="ARBA00023157"/>
    </source>
</evidence>
<feature type="active site" description="Charge relay system" evidence="13 14">
    <location>
        <position position="257"/>
    </location>
</feature>
<evidence type="ECO:0000256" key="15">
    <source>
        <dbReference type="SAM" id="MobiDB-lite"/>
    </source>
</evidence>
<keyword evidence="4" id="KW-0165">Cleavage on pair of basic residues</keyword>
<comment type="similarity">
    <text evidence="2">Belongs to the peptidase S8 family. Furin subfamily.</text>
</comment>
<evidence type="ECO:0000256" key="12">
    <source>
        <dbReference type="ARBA" id="ARBA00038993"/>
    </source>
</evidence>
<dbReference type="InterPro" id="IPR023828">
    <property type="entry name" value="Peptidase_S8_Ser-AS"/>
</dbReference>
<dbReference type="PROSITE" id="PS51829">
    <property type="entry name" value="P_HOMO_B"/>
    <property type="match status" value="1"/>
</dbReference>
<evidence type="ECO:0000256" key="6">
    <source>
        <dbReference type="ARBA" id="ARBA00022801"/>
    </source>
</evidence>
<dbReference type="InterPro" id="IPR000742">
    <property type="entry name" value="EGF"/>
</dbReference>
<keyword evidence="16" id="KW-0812">Transmembrane</keyword>
<dbReference type="Gene3D" id="2.10.220.10">
    <property type="entry name" value="Hormone Receptor, Insulin-like Growth Factor Receptor 1, Chain A, domain 2"/>
    <property type="match status" value="4"/>
</dbReference>
<keyword evidence="20" id="KW-1185">Reference proteome</keyword>
<dbReference type="InterPro" id="IPR023827">
    <property type="entry name" value="Peptidase_S8_Asp-AS"/>
</dbReference>
<keyword evidence="9" id="KW-1015">Disulfide bond</keyword>
<dbReference type="Proteomes" id="UP000070412">
    <property type="component" value="Unassembled WGS sequence"/>
</dbReference>
<dbReference type="OMA" id="TWYNDTW"/>
<proteinExistence type="inferred from homology"/>
<keyword evidence="16" id="KW-1133">Transmembrane helix</keyword>
<dbReference type="GO" id="GO:0005802">
    <property type="term" value="C:trans-Golgi network"/>
    <property type="evidence" value="ECO:0007669"/>
    <property type="project" value="TreeGrafter"/>
</dbReference>
<dbReference type="InterPro" id="IPR009030">
    <property type="entry name" value="Growth_fac_rcpt_cys_sf"/>
</dbReference>
<keyword evidence="6 14" id="KW-0378">Hydrolase</keyword>
<comment type="catalytic activity">
    <reaction evidence="11">
        <text>Release of mature proteins from their proproteins by cleavage of -Arg-Xaa-Yaa-Arg-|-Zaa- bonds, where Xaa can be any amino acid and Yaa is Arg or Lys. Releases albumin, complement component C3 and von Willebrand factor from their respective precursors.</text>
        <dbReference type="EC" id="3.4.21.75"/>
    </reaction>
</comment>
<dbReference type="EC" id="3.4.21.75" evidence="12"/>
<dbReference type="SMART" id="SM00181">
    <property type="entry name" value="EGF"/>
    <property type="match status" value="4"/>
</dbReference>
<feature type="active site" description="Charge relay system" evidence="13 14">
    <location>
        <position position="296"/>
    </location>
</feature>
<accession>A0A834RAA2</accession>
<reference evidence="18" key="2">
    <citation type="submission" date="2020-01" db="EMBL/GenBank/DDBJ databases">
        <authorList>
            <person name="Korhonen P.K.K."/>
            <person name="Guangxu M.G."/>
            <person name="Wang T.W."/>
            <person name="Stroehlein A.J.S."/>
            <person name="Young N.D."/>
            <person name="Ang C.-S.A."/>
            <person name="Fernando D.W.F."/>
            <person name="Lu H.L."/>
            <person name="Taylor S.T."/>
            <person name="Ehtesham M.E.M."/>
            <person name="Najaraj S.H.N."/>
            <person name="Harsha G.H.G."/>
            <person name="Madugundu A.M."/>
            <person name="Renuse S.R."/>
            <person name="Holt D.H."/>
            <person name="Pandey A.P."/>
            <person name="Papenfuss A.P."/>
            <person name="Gasser R.B.G."/>
            <person name="Fischer K.F."/>
        </authorList>
    </citation>
    <scope>NUCLEOTIDE SEQUENCE</scope>
    <source>
        <strain evidence="18">SSS_KF_BRIS2020</strain>
    </source>
</reference>
<keyword evidence="10" id="KW-0325">Glycoprotein</keyword>
<comment type="cofactor">
    <cofactor evidence="1">
        <name>Ca(2+)</name>
        <dbReference type="ChEBI" id="CHEBI:29108"/>
    </cofactor>
</comment>
<dbReference type="PRINTS" id="PR00723">
    <property type="entry name" value="SUBTILISIN"/>
</dbReference>
<dbReference type="OrthoDB" id="300641at2759"/>
<evidence type="ECO:0000256" key="16">
    <source>
        <dbReference type="SAM" id="Phobius"/>
    </source>
</evidence>
<dbReference type="InterPro" id="IPR008979">
    <property type="entry name" value="Galactose-bd-like_sf"/>
</dbReference>
<feature type="region of interest" description="Disordered" evidence="15">
    <location>
        <begin position="274"/>
        <end position="298"/>
    </location>
</feature>
<reference evidence="19" key="3">
    <citation type="submission" date="2022-06" db="UniProtKB">
        <authorList>
            <consortium name="EnsemblMetazoa"/>
        </authorList>
    </citation>
    <scope>IDENTIFICATION</scope>
</reference>
<evidence type="ECO:0000256" key="10">
    <source>
        <dbReference type="ARBA" id="ARBA00023180"/>
    </source>
</evidence>
<dbReference type="InterPro" id="IPR038466">
    <property type="entry name" value="S8_pro-domain_sf"/>
</dbReference>
<dbReference type="GO" id="GO:0000139">
    <property type="term" value="C:Golgi membrane"/>
    <property type="evidence" value="ECO:0007669"/>
    <property type="project" value="TreeGrafter"/>
</dbReference>
<feature type="transmembrane region" description="Helical" evidence="16">
    <location>
        <begin position="1055"/>
        <end position="1072"/>
    </location>
</feature>
<keyword evidence="3 14" id="KW-0645">Protease</keyword>
<keyword evidence="16" id="KW-0472">Membrane</keyword>
<evidence type="ECO:0000256" key="8">
    <source>
        <dbReference type="ARBA" id="ARBA00023145"/>
    </source>
</evidence>
<dbReference type="CDD" id="cd00064">
    <property type="entry name" value="FU"/>
    <property type="match status" value="4"/>
</dbReference>
<evidence type="ECO:0000256" key="1">
    <source>
        <dbReference type="ARBA" id="ARBA00001913"/>
    </source>
</evidence>
<dbReference type="InterPro" id="IPR015500">
    <property type="entry name" value="Peptidase_S8_subtilisin-rel"/>
</dbReference>
<evidence type="ECO:0000256" key="7">
    <source>
        <dbReference type="ARBA" id="ARBA00022825"/>
    </source>
</evidence>
<dbReference type="InterPro" id="IPR006212">
    <property type="entry name" value="Furin_repeat"/>
</dbReference>
<keyword evidence="8" id="KW-0865">Zymogen</keyword>
<dbReference type="SUPFAM" id="SSF57184">
    <property type="entry name" value="Growth factor receptor domain"/>
    <property type="match status" value="2"/>
</dbReference>